<evidence type="ECO:0000313" key="4">
    <source>
        <dbReference type="Proteomes" id="UP001554047"/>
    </source>
</evidence>
<dbReference type="InterPro" id="IPR036634">
    <property type="entry name" value="PRD_sf"/>
</dbReference>
<evidence type="ECO:0000259" key="2">
    <source>
        <dbReference type="PROSITE" id="PS51372"/>
    </source>
</evidence>
<dbReference type="EMBL" id="JBFDTB010000018">
    <property type="protein sequence ID" value="MEW3466669.1"/>
    <property type="molecule type" value="Genomic_DNA"/>
</dbReference>
<protein>
    <submittedName>
        <fullName evidence="3">PRD domain-containing protein</fullName>
    </submittedName>
</protein>
<proteinExistence type="predicted"/>
<feature type="domain" description="PRD" evidence="2">
    <location>
        <begin position="7"/>
        <end position="117"/>
    </location>
</feature>
<evidence type="ECO:0000256" key="1">
    <source>
        <dbReference type="ARBA" id="ARBA00022737"/>
    </source>
</evidence>
<comment type="caution">
    <text evidence="3">The sequence shown here is derived from an EMBL/GenBank/DDBJ whole genome shotgun (WGS) entry which is preliminary data.</text>
</comment>
<dbReference type="Gene3D" id="1.10.1790.10">
    <property type="entry name" value="PRD domain"/>
    <property type="match status" value="1"/>
</dbReference>
<dbReference type="PROSITE" id="PS51372">
    <property type="entry name" value="PRD_2"/>
    <property type="match status" value="1"/>
</dbReference>
<keyword evidence="4" id="KW-1185">Reference proteome</keyword>
<accession>A0ABV3ME26</accession>
<dbReference type="PANTHER" id="PTHR30185:SF15">
    <property type="entry name" value="CRYPTIC BETA-GLUCOSIDE BGL OPERON ANTITERMINATOR"/>
    <property type="match status" value="1"/>
</dbReference>
<keyword evidence="1" id="KW-0677">Repeat</keyword>
<dbReference type="PANTHER" id="PTHR30185">
    <property type="entry name" value="CRYPTIC BETA-GLUCOSIDE BGL OPERON ANTITERMINATOR"/>
    <property type="match status" value="1"/>
</dbReference>
<dbReference type="InterPro" id="IPR011608">
    <property type="entry name" value="PRD"/>
</dbReference>
<organism evidence="3 4">
    <name type="scientific">Enterococcus entomosocium</name>
    <dbReference type="NCBI Taxonomy" id="3034352"/>
    <lineage>
        <taxon>Bacteria</taxon>
        <taxon>Bacillati</taxon>
        <taxon>Bacillota</taxon>
        <taxon>Bacilli</taxon>
        <taxon>Lactobacillales</taxon>
        <taxon>Enterococcaceae</taxon>
        <taxon>Enterococcus</taxon>
    </lineage>
</organism>
<dbReference type="RefSeq" id="WP_366951323.1">
    <property type="nucleotide sequence ID" value="NZ_JBFDTB010000018.1"/>
</dbReference>
<dbReference type="InterPro" id="IPR050661">
    <property type="entry name" value="BglG_antiterminators"/>
</dbReference>
<feature type="non-terminal residue" evidence="3">
    <location>
        <position position="1"/>
    </location>
</feature>
<dbReference type="Pfam" id="PF00874">
    <property type="entry name" value="PRD"/>
    <property type="match status" value="1"/>
</dbReference>
<evidence type="ECO:0000313" key="3">
    <source>
        <dbReference type="EMBL" id="MEW3466669.1"/>
    </source>
</evidence>
<sequence>SNTEENQDGLKKAKLIGLIVNMVRYSIQQDVNTNSIHYNRFITHVRFFVDRFFLDGLLQEEDEGLYRQMWALYPNAMEIATKVKAYIDKEYQTKIPVNEIVYLGVHINRLMNHSAINS</sequence>
<gene>
    <name evidence="3" type="ORF">AB1I55_11250</name>
</gene>
<dbReference type="SUPFAM" id="SSF63520">
    <property type="entry name" value="PTS-regulatory domain, PRD"/>
    <property type="match status" value="1"/>
</dbReference>
<reference evidence="3 4" key="1">
    <citation type="submission" date="2024-05" db="EMBL/GenBank/DDBJ databases">
        <title>Human gut microbiome strain richness.</title>
        <authorList>
            <person name="Chen-Liaw A."/>
        </authorList>
    </citation>
    <scope>NUCLEOTIDE SEQUENCE [LARGE SCALE GENOMIC DNA]</scope>
    <source>
        <strain evidence="3 4">J1100102st1_G3_J1100102_180507</strain>
    </source>
</reference>
<dbReference type="Proteomes" id="UP001554047">
    <property type="component" value="Unassembled WGS sequence"/>
</dbReference>
<name>A0ABV3ME26_9ENTE</name>